<dbReference type="GO" id="GO:0004735">
    <property type="term" value="F:pyrroline-5-carboxylate reductase activity"/>
    <property type="evidence" value="ECO:0007669"/>
    <property type="project" value="UniProtKB-EC"/>
</dbReference>
<evidence type="ECO:0000313" key="9">
    <source>
        <dbReference type="EMBL" id="MFC0180861.1"/>
    </source>
</evidence>
<comment type="catalytic activity">
    <reaction evidence="4 6">
        <text>L-proline + NADP(+) = (S)-1-pyrroline-5-carboxylate + NADPH + 2 H(+)</text>
        <dbReference type="Rhea" id="RHEA:14109"/>
        <dbReference type="ChEBI" id="CHEBI:15378"/>
        <dbReference type="ChEBI" id="CHEBI:17388"/>
        <dbReference type="ChEBI" id="CHEBI:57783"/>
        <dbReference type="ChEBI" id="CHEBI:58349"/>
        <dbReference type="ChEBI" id="CHEBI:60039"/>
        <dbReference type="EC" id="1.5.1.2"/>
    </reaction>
</comment>
<dbReference type="NCBIfam" id="TIGR00112">
    <property type="entry name" value="proC"/>
    <property type="match status" value="1"/>
</dbReference>
<dbReference type="EMBL" id="JBHLXE010000108">
    <property type="protein sequence ID" value="MFC0180861.1"/>
    <property type="molecule type" value="Genomic_DNA"/>
</dbReference>
<evidence type="ECO:0000256" key="5">
    <source>
        <dbReference type="NCBIfam" id="TIGR00112"/>
    </source>
</evidence>
<comment type="function">
    <text evidence="4">Catalyzes the reduction of 1-pyrroline-5-carboxylate (PCA) to L-proline.</text>
</comment>
<dbReference type="InterPro" id="IPR008927">
    <property type="entry name" value="6-PGluconate_DH-like_C_sf"/>
</dbReference>
<dbReference type="EC" id="1.5.1.2" evidence="4 5"/>
<evidence type="ECO:0000313" key="10">
    <source>
        <dbReference type="Proteomes" id="UP001589758"/>
    </source>
</evidence>
<keyword evidence="4 6" id="KW-0028">Amino-acid biosynthesis</keyword>
<comment type="catalytic activity">
    <reaction evidence="4">
        <text>L-proline + NAD(+) = (S)-1-pyrroline-5-carboxylate + NADH + 2 H(+)</text>
        <dbReference type="Rhea" id="RHEA:14105"/>
        <dbReference type="ChEBI" id="CHEBI:15378"/>
        <dbReference type="ChEBI" id="CHEBI:17388"/>
        <dbReference type="ChEBI" id="CHEBI:57540"/>
        <dbReference type="ChEBI" id="CHEBI:57945"/>
        <dbReference type="ChEBI" id="CHEBI:60039"/>
        <dbReference type="EC" id="1.5.1.2"/>
    </reaction>
</comment>
<keyword evidence="10" id="KW-1185">Reference proteome</keyword>
<dbReference type="InterPro" id="IPR029036">
    <property type="entry name" value="P5CR_dimer"/>
</dbReference>
<evidence type="ECO:0000256" key="2">
    <source>
        <dbReference type="ARBA" id="ARBA00022857"/>
    </source>
</evidence>
<feature type="domain" description="Pyrroline-5-carboxylate reductase catalytic N-terminal" evidence="7">
    <location>
        <begin position="16"/>
        <end position="110"/>
    </location>
</feature>
<dbReference type="SUPFAM" id="SSF51735">
    <property type="entry name" value="NAD(P)-binding Rossmann-fold domains"/>
    <property type="match status" value="1"/>
</dbReference>
<dbReference type="PANTHER" id="PTHR11645:SF0">
    <property type="entry name" value="PYRROLINE-5-CARBOXYLATE REDUCTASE 3"/>
    <property type="match status" value="1"/>
</dbReference>
<dbReference type="Pfam" id="PF14748">
    <property type="entry name" value="P5CR_dimer"/>
    <property type="match status" value="1"/>
</dbReference>
<keyword evidence="2 4" id="KW-0521">NADP</keyword>
<protein>
    <recommendedName>
        <fullName evidence="4 5">Pyrroline-5-carboxylate reductase</fullName>
        <shortName evidence="4">P5C reductase</shortName>
        <shortName evidence="4">P5CR</shortName>
        <ecNumber evidence="4 5">1.5.1.2</ecNumber>
    </recommendedName>
    <alternativeName>
        <fullName evidence="4">PCA reductase</fullName>
    </alternativeName>
</protein>
<accession>A0ABV6CD02</accession>
<dbReference type="Gene3D" id="3.40.50.720">
    <property type="entry name" value="NAD(P)-binding Rossmann-like Domain"/>
    <property type="match status" value="1"/>
</dbReference>
<keyword evidence="4 6" id="KW-0641">Proline biosynthesis</keyword>
<reference evidence="9 10" key="1">
    <citation type="submission" date="2024-09" db="EMBL/GenBank/DDBJ databases">
        <authorList>
            <person name="Sun Q."/>
            <person name="Mori K."/>
        </authorList>
    </citation>
    <scope>NUCLEOTIDE SEQUENCE [LARGE SCALE GENOMIC DNA]</scope>
    <source>
        <strain evidence="9 10">CCM 8545</strain>
    </source>
</reference>
<evidence type="ECO:0000256" key="4">
    <source>
        <dbReference type="HAMAP-Rule" id="MF_01925"/>
    </source>
</evidence>
<evidence type="ECO:0000259" key="8">
    <source>
        <dbReference type="Pfam" id="PF14748"/>
    </source>
</evidence>
<keyword evidence="4" id="KW-0963">Cytoplasm</keyword>
<evidence type="ECO:0000259" key="7">
    <source>
        <dbReference type="Pfam" id="PF03807"/>
    </source>
</evidence>
<organism evidence="9 10">
    <name type="scientific">Thorsellia kenyensis</name>
    <dbReference type="NCBI Taxonomy" id="1549888"/>
    <lineage>
        <taxon>Bacteria</taxon>
        <taxon>Pseudomonadati</taxon>
        <taxon>Pseudomonadota</taxon>
        <taxon>Gammaproteobacteria</taxon>
        <taxon>Enterobacterales</taxon>
        <taxon>Thorselliaceae</taxon>
        <taxon>Thorsellia</taxon>
    </lineage>
</organism>
<comment type="subcellular location">
    <subcellularLocation>
        <location evidence="4">Cytoplasm</location>
    </subcellularLocation>
</comment>
<dbReference type="PROSITE" id="PS00521">
    <property type="entry name" value="P5CR"/>
    <property type="match status" value="1"/>
</dbReference>
<gene>
    <name evidence="4 9" type="primary">proC</name>
    <name evidence="9" type="ORF">ACFFIT_12340</name>
</gene>
<dbReference type="Proteomes" id="UP001589758">
    <property type="component" value="Unassembled WGS sequence"/>
</dbReference>
<keyword evidence="3 4" id="KW-0560">Oxidoreductase</keyword>
<dbReference type="SUPFAM" id="SSF48179">
    <property type="entry name" value="6-phosphogluconate dehydrogenase C-terminal domain-like"/>
    <property type="match status" value="1"/>
</dbReference>
<feature type="domain" description="Pyrroline-5-carboxylate reductase dimerisation" evidence="8">
    <location>
        <begin position="174"/>
        <end position="279"/>
    </location>
</feature>
<dbReference type="InterPro" id="IPR053790">
    <property type="entry name" value="P5CR-like_CS"/>
</dbReference>
<evidence type="ECO:0000256" key="6">
    <source>
        <dbReference type="RuleBase" id="RU003903"/>
    </source>
</evidence>
<dbReference type="Pfam" id="PF03807">
    <property type="entry name" value="F420_oxidored"/>
    <property type="match status" value="1"/>
</dbReference>
<dbReference type="PANTHER" id="PTHR11645">
    <property type="entry name" value="PYRROLINE-5-CARBOXYLATE REDUCTASE"/>
    <property type="match status" value="1"/>
</dbReference>
<dbReference type="Gene3D" id="1.10.3730.10">
    <property type="entry name" value="ProC C-terminal domain-like"/>
    <property type="match status" value="1"/>
</dbReference>
<comment type="pathway">
    <text evidence="4 6">Amino-acid biosynthesis; L-proline biosynthesis; L-proline from L-glutamate 5-semialdehyde: step 1/1.</text>
</comment>
<name>A0ABV6CD02_9GAMM</name>
<evidence type="ECO:0000256" key="1">
    <source>
        <dbReference type="ARBA" id="ARBA00005525"/>
    </source>
</evidence>
<comment type="similarity">
    <text evidence="1 4 6">Belongs to the pyrroline-5-carboxylate reductase family.</text>
</comment>
<dbReference type="RefSeq" id="WP_385878079.1">
    <property type="nucleotide sequence ID" value="NZ_JBHLXE010000108.1"/>
</dbReference>
<dbReference type="InterPro" id="IPR000304">
    <property type="entry name" value="Pyrroline-COOH_reductase"/>
</dbReference>
<dbReference type="InterPro" id="IPR028939">
    <property type="entry name" value="P5C_Rdtase_cat_N"/>
</dbReference>
<proteinExistence type="inferred from homology"/>
<dbReference type="InterPro" id="IPR036291">
    <property type="entry name" value="NAD(P)-bd_dom_sf"/>
</dbReference>
<evidence type="ECO:0000256" key="3">
    <source>
        <dbReference type="ARBA" id="ARBA00023002"/>
    </source>
</evidence>
<comment type="caution">
    <text evidence="9">The sequence shown here is derived from an EMBL/GenBank/DDBJ whole genome shotgun (WGS) entry which is preliminary data.</text>
</comment>
<dbReference type="PIRSF" id="PIRSF000193">
    <property type="entry name" value="Pyrrol-5-carb_rd"/>
    <property type="match status" value="1"/>
</dbReference>
<sequence>MPNTPIRLGDNVYPNLAFIGAGNMARAIIAGLVKTGYPKKAICVSAPSLQNREFISNTYGVLHKEDNKRNAKEAHAIILAVKPQMMQEVCLKLKNEVNLKDKLVITLAAGIDTAQYKKWLGESVQIVRVMPNTPALIGEGMSGIFCPLQTSEGAKLFVQKLMKSVGEVCFLEDESQMHAFIATAGSSPAYFFKFMQFIEASAIQLGCSKEEAKRLVLQSAKGAILLACEAPELSFQTLADQVTSKGGTTEQALNTFDKLDLEMTIKAAMSAAAEKSKAMSISFAEDNS</sequence>
<dbReference type="HAMAP" id="MF_01925">
    <property type="entry name" value="P5C_reductase"/>
    <property type="match status" value="1"/>
</dbReference>